<evidence type="ECO:0000259" key="10">
    <source>
        <dbReference type="PROSITE" id="PS51378"/>
    </source>
</evidence>
<evidence type="ECO:0000256" key="6">
    <source>
        <dbReference type="ARBA" id="ARBA00022940"/>
    </source>
</evidence>
<dbReference type="AlphaFoldDB" id="A0A9E8MA03"/>
<comment type="subcellular location">
    <subcellularLocation>
        <location evidence="1">Secreted</location>
    </subcellularLocation>
</comment>
<dbReference type="Gene3D" id="3.30.30.10">
    <property type="entry name" value="Knottin, scorpion toxin-like"/>
    <property type="match status" value="1"/>
</dbReference>
<dbReference type="Pfam" id="PF01097">
    <property type="entry name" value="Defensin_2"/>
    <property type="match status" value="1"/>
</dbReference>
<keyword evidence="6" id="KW-0211">Defensin</keyword>
<evidence type="ECO:0000256" key="5">
    <source>
        <dbReference type="ARBA" id="ARBA00022859"/>
    </source>
</evidence>
<feature type="domain" description="Invertebrate defensins family profile" evidence="10">
    <location>
        <begin position="34"/>
        <end position="76"/>
    </location>
</feature>
<keyword evidence="9" id="KW-0732">Signal</keyword>
<dbReference type="PROSITE" id="PS51378">
    <property type="entry name" value="INVERT_DEFENSINS"/>
    <property type="match status" value="1"/>
</dbReference>
<accession>A0A9E8MA03</accession>
<protein>
    <submittedName>
        <fullName evidence="11">Defensin</fullName>
    </submittedName>
</protein>
<dbReference type="GO" id="GO:0050830">
    <property type="term" value="P:defense response to Gram-positive bacterium"/>
    <property type="evidence" value="ECO:0007669"/>
    <property type="project" value="UniProtKB-ARBA"/>
</dbReference>
<dbReference type="EMBL" id="OL614787">
    <property type="protein sequence ID" value="WAB21908.1"/>
    <property type="molecule type" value="mRNA"/>
</dbReference>
<dbReference type="SMART" id="SM00505">
    <property type="entry name" value="Knot1"/>
    <property type="match status" value="1"/>
</dbReference>
<dbReference type="PANTHER" id="PTHR13645">
    <property type="entry name" value="DEFENSIN"/>
    <property type="match status" value="1"/>
</dbReference>
<evidence type="ECO:0000256" key="2">
    <source>
        <dbReference type="ARBA" id="ARBA00022525"/>
    </source>
</evidence>
<evidence type="ECO:0000256" key="3">
    <source>
        <dbReference type="ARBA" id="ARBA00022529"/>
    </source>
</evidence>
<keyword evidence="3" id="KW-0929">Antimicrobial</keyword>
<name>A0A9E8MA03_9COLE</name>
<dbReference type="InterPro" id="IPR036574">
    <property type="entry name" value="Scorpion_toxin-like_sf"/>
</dbReference>
<dbReference type="GO" id="GO:0045087">
    <property type="term" value="P:innate immune response"/>
    <property type="evidence" value="ECO:0007669"/>
    <property type="project" value="UniProtKB-KW"/>
</dbReference>
<keyword evidence="7" id="KW-0044">Antibiotic</keyword>
<evidence type="ECO:0000256" key="4">
    <source>
        <dbReference type="ARBA" id="ARBA00022588"/>
    </source>
</evidence>
<feature type="signal peptide" evidence="9">
    <location>
        <begin position="1"/>
        <end position="19"/>
    </location>
</feature>
<dbReference type="CDD" id="cd21806">
    <property type="entry name" value="DEFL_defensin-like"/>
    <property type="match status" value="1"/>
</dbReference>
<dbReference type="InterPro" id="IPR001542">
    <property type="entry name" value="Defensin_invertebrate/fungal"/>
</dbReference>
<feature type="chain" id="PRO_5039272553" evidence="9">
    <location>
        <begin position="20"/>
        <end position="76"/>
    </location>
</feature>
<evidence type="ECO:0000256" key="7">
    <source>
        <dbReference type="ARBA" id="ARBA00023022"/>
    </source>
</evidence>
<dbReference type="GO" id="GO:0005615">
    <property type="term" value="C:extracellular space"/>
    <property type="evidence" value="ECO:0007669"/>
    <property type="project" value="TreeGrafter"/>
</dbReference>
<dbReference type="PANTHER" id="PTHR13645:SF0">
    <property type="entry name" value="DEFENSIN"/>
    <property type="match status" value="1"/>
</dbReference>
<keyword evidence="2" id="KW-0964">Secreted</keyword>
<keyword evidence="8" id="KW-1015">Disulfide bond</keyword>
<evidence type="ECO:0000256" key="8">
    <source>
        <dbReference type="ARBA" id="ARBA00023157"/>
    </source>
</evidence>
<evidence type="ECO:0000313" key="11">
    <source>
        <dbReference type="EMBL" id="WAB21908.1"/>
    </source>
</evidence>
<dbReference type="InterPro" id="IPR003614">
    <property type="entry name" value="Knottins"/>
</dbReference>
<proteinExistence type="evidence at transcript level"/>
<dbReference type="SUPFAM" id="SSF57095">
    <property type="entry name" value="Scorpion toxin-like"/>
    <property type="match status" value="1"/>
</dbReference>
<dbReference type="FunFam" id="3.30.30.10:FF:000005">
    <property type="entry name" value="Defensin"/>
    <property type="match status" value="1"/>
</dbReference>
<sequence>MKLTSLAFLVLSLLCAHLAAPTFEEFQEVIRVKRVTCDLLSFKGFKLNHSACAAHCLALGKRGGYCNNKKVCVCRR</sequence>
<organism evidence="11">
    <name type="scientific">Sphaeridium scarabaeoides</name>
    <dbReference type="NCBI Taxonomy" id="295564"/>
    <lineage>
        <taxon>Eukaryota</taxon>
        <taxon>Metazoa</taxon>
        <taxon>Ecdysozoa</taxon>
        <taxon>Arthropoda</taxon>
        <taxon>Hexapoda</taxon>
        <taxon>Insecta</taxon>
        <taxon>Pterygota</taxon>
        <taxon>Neoptera</taxon>
        <taxon>Endopterygota</taxon>
        <taxon>Coleoptera</taxon>
        <taxon>Polyphaga</taxon>
        <taxon>Staphyliniformia</taxon>
        <taxon>Hydrophilidae</taxon>
        <taxon>Sphaeridiinae</taxon>
        <taxon>Sphaeridium</taxon>
    </lineage>
</organism>
<dbReference type="InterPro" id="IPR017982">
    <property type="entry name" value="Defensin_insect"/>
</dbReference>
<keyword evidence="4" id="KW-0399">Innate immunity</keyword>
<evidence type="ECO:0000256" key="9">
    <source>
        <dbReference type="SAM" id="SignalP"/>
    </source>
</evidence>
<evidence type="ECO:0000256" key="1">
    <source>
        <dbReference type="ARBA" id="ARBA00004613"/>
    </source>
</evidence>
<dbReference type="PRINTS" id="PR00271">
    <property type="entry name" value="DEFENSIN"/>
</dbReference>
<dbReference type="GO" id="GO:0006959">
    <property type="term" value="P:humoral immune response"/>
    <property type="evidence" value="ECO:0007669"/>
    <property type="project" value="TreeGrafter"/>
</dbReference>
<keyword evidence="5" id="KW-0391">Immunity</keyword>
<reference evidence="11" key="1">
    <citation type="submission" date="2021-11" db="EMBL/GenBank/DDBJ databases">
        <title>Determination Of Defensin Gene Anatomy In Different Beetle Members (Insecta: Coleoptera), Inference Of Evolutionary History And Testing The Antimicrobial Activities Of Gene Products.</title>
        <authorList>
            <person name="Pektas A.N."/>
        </authorList>
    </citation>
    <scope>NUCLEOTIDE SEQUENCE</scope>
</reference>